<sequence length="688" mass="77377">MANSTPRRPKKRNRTSKHKASDAIANGTPTFLGLPFELIAEILIYTACPRDVLAVARCNKYLCTTLLRADSAFIWRATRQSCLPSPLPDPQPIRLSESAFAALVFDPGECIACHKITTVMYASWSLRVRLCSSACKATWPQSHVRRVTDFDALQRNTRKTLEWIPLAESPACFWPNEDPRLMWPDANKVYFISDMKAALDEYSRDNATVVDQRHKAERDRAVNKMSFYVELHRWKLERLTLEREVRKQNEDFGKDLAVKEGYEHSSLLGASPTYNALFAHRNKNLELLTRQDYDLAAAQIDEELIYVQGRGERRTDESSTATNRNEVQRHYDRLITETPHSKSAPLPSFSVFCTLPIVDLLQMSSAPPGTSKKTNVRGVEQELTESNTRIKQMLTADLARWRKVAEEALGAGLGFPQWKTARTNRLHPVARVTGRWKCGTCDKVARAYRWDECLDFEGVCKHECGGVKGKRKKGESNWKVEQFIKDEKAINAMNKLVELCSVNSEDPGSFRALEAIGPRILCQSCPGAIFMRPSNVVGHCHRHEDMKISLLPQSDADALVVAPIEEGLASKVLGYPEDLKAKREQETWVYGCRHCHVRPPPPDPEPRAEPAPIQADAPASVDADADANPGAAEQTDAIEGKGDAAKKPGVQTQTKQPKRFKLNGLRSHLKEKHSIELPNDEDMYRISS</sequence>
<evidence type="ECO:0008006" key="4">
    <source>
        <dbReference type="Google" id="ProtNLM"/>
    </source>
</evidence>
<gene>
    <name evidence="2" type="ORF">FB45DRAFT_909894</name>
</gene>
<protein>
    <recommendedName>
        <fullName evidence="4">F-box domain-containing protein</fullName>
    </recommendedName>
</protein>
<accession>A0AAD7BZA8</accession>
<reference evidence="2" key="1">
    <citation type="submission" date="2023-03" db="EMBL/GenBank/DDBJ databases">
        <title>Massive genome expansion in bonnet fungi (Mycena s.s.) driven by repeated elements and novel gene families across ecological guilds.</title>
        <authorList>
            <consortium name="Lawrence Berkeley National Laboratory"/>
            <person name="Harder C.B."/>
            <person name="Miyauchi S."/>
            <person name="Viragh M."/>
            <person name="Kuo A."/>
            <person name="Thoen E."/>
            <person name="Andreopoulos B."/>
            <person name="Lu D."/>
            <person name="Skrede I."/>
            <person name="Drula E."/>
            <person name="Henrissat B."/>
            <person name="Morin E."/>
            <person name="Kohler A."/>
            <person name="Barry K."/>
            <person name="LaButti K."/>
            <person name="Morin E."/>
            <person name="Salamov A."/>
            <person name="Lipzen A."/>
            <person name="Mereny Z."/>
            <person name="Hegedus B."/>
            <person name="Baldrian P."/>
            <person name="Stursova M."/>
            <person name="Weitz H."/>
            <person name="Taylor A."/>
            <person name="Grigoriev I.V."/>
            <person name="Nagy L.G."/>
            <person name="Martin F."/>
            <person name="Kauserud H."/>
        </authorList>
    </citation>
    <scope>NUCLEOTIDE SEQUENCE</scope>
    <source>
        <strain evidence="2">9284</strain>
    </source>
</reference>
<evidence type="ECO:0000313" key="2">
    <source>
        <dbReference type="EMBL" id="KAJ7634803.1"/>
    </source>
</evidence>
<dbReference type="Proteomes" id="UP001221142">
    <property type="component" value="Unassembled WGS sequence"/>
</dbReference>
<feature type="compositionally biased region" description="Low complexity" evidence="1">
    <location>
        <begin position="610"/>
        <end position="622"/>
    </location>
</feature>
<feature type="compositionally biased region" description="Basic residues" evidence="1">
    <location>
        <begin position="7"/>
        <end position="18"/>
    </location>
</feature>
<evidence type="ECO:0000313" key="3">
    <source>
        <dbReference type="Proteomes" id="UP001221142"/>
    </source>
</evidence>
<feature type="compositionally biased region" description="Basic residues" evidence="1">
    <location>
        <begin position="656"/>
        <end position="671"/>
    </location>
</feature>
<dbReference type="EMBL" id="JARKIF010000007">
    <property type="protein sequence ID" value="KAJ7634803.1"/>
    <property type="molecule type" value="Genomic_DNA"/>
</dbReference>
<feature type="region of interest" description="Disordered" evidence="1">
    <location>
        <begin position="599"/>
        <end position="688"/>
    </location>
</feature>
<proteinExistence type="predicted"/>
<evidence type="ECO:0000256" key="1">
    <source>
        <dbReference type="SAM" id="MobiDB-lite"/>
    </source>
</evidence>
<dbReference type="AlphaFoldDB" id="A0AAD7BZA8"/>
<feature type="region of interest" description="Disordered" evidence="1">
    <location>
        <begin position="1"/>
        <end position="21"/>
    </location>
</feature>
<keyword evidence="3" id="KW-1185">Reference proteome</keyword>
<comment type="caution">
    <text evidence="2">The sequence shown here is derived from an EMBL/GenBank/DDBJ whole genome shotgun (WGS) entry which is preliminary data.</text>
</comment>
<name>A0AAD7BZA8_9AGAR</name>
<organism evidence="2 3">
    <name type="scientific">Roridomyces roridus</name>
    <dbReference type="NCBI Taxonomy" id="1738132"/>
    <lineage>
        <taxon>Eukaryota</taxon>
        <taxon>Fungi</taxon>
        <taxon>Dikarya</taxon>
        <taxon>Basidiomycota</taxon>
        <taxon>Agaricomycotina</taxon>
        <taxon>Agaricomycetes</taxon>
        <taxon>Agaricomycetidae</taxon>
        <taxon>Agaricales</taxon>
        <taxon>Marasmiineae</taxon>
        <taxon>Mycenaceae</taxon>
        <taxon>Roridomyces</taxon>
    </lineage>
</organism>